<proteinExistence type="predicted"/>
<dbReference type="InterPro" id="IPR006059">
    <property type="entry name" value="SBP"/>
</dbReference>
<dbReference type="SUPFAM" id="SSF53850">
    <property type="entry name" value="Periplasmic binding protein-like II"/>
    <property type="match status" value="1"/>
</dbReference>
<dbReference type="AlphaFoldDB" id="A0A5D6VXA6"/>
<dbReference type="EMBL" id="VTOY01000028">
    <property type="protein sequence ID" value="TYZ19168.1"/>
    <property type="molecule type" value="Genomic_DNA"/>
</dbReference>
<reference evidence="1 2" key="1">
    <citation type="submission" date="2019-08" db="EMBL/GenBank/DDBJ databases">
        <title>Selenomonas sp. mPRGC5 and Selenomonas sp. mPRGC8 isolated from ruminal fluid of dairy goat (Capra hircus).</title>
        <authorList>
            <person name="Poothong S."/>
            <person name="Nuengjamnong C."/>
            <person name="Tanasupawat S."/>
        </authorList>
    </citation>
    <scope>NUCLEOTIDE SEQUENCE [LARGE SCALE GENOMIC DNA]</scope>
    <source>
        <strain evidence="2">mPRGC5</strain>
    </source>
</reference>
<protein>
    <submittedName>
        <fullName evidence="1">Sugar ABC transporter substrate-binding protein</fullName>
    </submittedName>
</protein>
<evidence type="ECO:0000313" key="1">
    <source>
        <dbReference type="EMBL" id="TYZ19168.1"/>
    </source>
</evidence>
<comment type="caution">
    <text evidence="1">The sequence shown here is derived from an EMBL/GenBank/DDBJ whole genome shotgun (WGS) entry which is preliminary data.</text>
</comment>
<dbReference type="PANTHER" id="PTHR43649">
    <property type="entry name" value="ARABINOSE-BINDING PROTEIN-RELATED"/>
    <property type="match status" value="1"/>
</dbReference>
<organism evidence="1 2">
    <name type="scientific">Selenomonas ruminis</name>
    <dbReference type="NCBI Taxonomy" id="2593411"/>
    <lineage>
        <taxon>Bacteria</taxon>
        <taxon>Bacillati</taxon>
        <taxon>Bacillota</taxon>
        <taxon>Negativicutes</taxon>
        <taxon>Selenomonadales</taxon>
        <taxon>Selenomonadaceae</taxon>
        <taxon>Selenomonas</taxon>
    </lineage>
</organism>
<dbReference type="Proteomes" id="UP000323646">
    <property type="component" value="Unassembled WGS sequence"/>
</dbReference>
<name>A0A5D6VXA6_9FIRM</name>
<keyword evidence="2" id="KW-1185">Reference proteome</keyword>
<sequence length="423" mass="48365">MLAVFLIASVLIYQRQEPDELKVGVFAGSNWGVPDGDSYAVIDEVIKIFEQEHPGVKVTYVSGIKKEDYSEWLAEKMLAGEAPDVFIVPGDDFNMYASMGALQDLTNYGNQDKDFSWTAYYPAALNYGRYDERVYGLPVASVPTLMFVNKTLLAREGIAIPKNDWTWQEFLEICRRVTKDKDGDGVLDQFGVYDYDWKLAAVTNGVKLFRDDGRASYFADHRVEEAMQFMIKLHDAQRGREVTAKDFDMGRVAFRPFTFAEYRTYKPYPWRIKKYSSFEWDCIKLPAGPSGDNVSNLQTMLMGVNANSRHKELAWQLLKDICYRPEIQQMMLTKTQGLPVRRDVVESKESQELFAANAPGCEEMDLRVVSEVMDKAVMRPKFKGYDEAMLMADTEIQKIIAGIVPFNNALNKLQKEINAYLQQ</sequence>
<dbReference type="InterPro" id="IPR050490">
    <property type="entry name" value="Bact_solute-bd_prot1"/>
</dbReference>
<dbReference type="Gene3D" id="3.40.190.10">
    <property type="entry name" value="Periplasmic binding protein-like II"/>
    <property type="match status" value="1"/>
</dbReference>
<dbReference type="PANTHER" id="PTHR43649:SF12">
    <property type="entry name" value="DIACETYLCHITOBIOSE BINDING PROTEIN DASA"/>
    <property type="match status" value="1"/>
</dbReference>
<gene>
    <name evidence="1" type="ORF">FZ040_13705</name>
</gene>
<dbReference type="Pfam" id="PF01547">
    <property type="entry name" value="SBP_bac_1"/>
    <property type="match status" value="1"/>
</dbReference>
<accession>A0A5D6VXA6</accession>
<evidence type="ECO:0000313" key="2">
    <source>
        <dbReference type="Proteomes" id="UP000323646"/>
    </source>
</evidence>
<dbReference type="OrthoDB" id="383937at2"/>
<dbReference type="CDD" id="cd13585">
    <property type="entry name" value="PBP2_TMBP_like"/>
    <property type="match status" value="1"/>
</dbReference>